<dbReference type="Pfam" id="PF21863">
    <property type="entry name" value="HTH_67"/>
    <property type="match status" value="1"/>
</dbReference>
<dbReference type="AlphaFoldDB" id="A0A931GQ00"/>
<reference evidence="1" key="1">
    <citation type="submission" date="2020-11" db="EMBL/GenBank/DDBJ databases">
        <title>Sequencing the genomes of 1000 actinobacteria strains.</title>
        <authorList>
            <person name="Klenk H.-P."/>
        </authorList>
    </citation>
    <scope>NUCLEOTIDE SEQUENCE</scope>
    <source>
        <strain evidence="1">DSM 43175</strain>
    </source>
</reference>
<keyword evidence="2" id="KW-1185">Reference proteome</keyword>
<protein>
    <recommendedName>
        <fullName evidence="3">SalK</fullName>
    </recommendedName>
</protein>
<dbReference type="EMBL" id="JADOUA010000001">
    <property type="protein sequence ID" value="MBG6087934.1"/>
    <property type="molecule type" value="Genomic_DNA"/>
</dbReference>
<evidence type="ECO:0000313" key="2">
    <source>
        <dbReference type="Proteomes" id="UP000614047"/>
    </source>
</evidence>
<accession>A0A931GQ00</accession>
<dbReference type="InterPro" id="IPR054058">
    <property type="entry name" value="HTH_67"/>
</dbReference>
<evidence type="ECO:0000313" key="1">
    <source>
        <dbReference type="EMBL" id="MBG6087934.1"/>
    </source>
</evidence>
<dbReference type="RefSeq" id="WP_197010726.1">
    <property type="nucleotide sequence ID" value="NZ_BAABES010000008.1"/>
</dbReference>
<dbReference type="Proteomes" id="UP000614047">
    <property type="component" value="Unassembled WGS sequence"/>
</dbReference>
<comment type="caution">
    <text evidence="1">The sequence shown here is derived from an EMBL/GenBank/DDBJ whole genome shotgun (WGS) entry which is preliminary data.</text>
</comment>
<organism evidence="1 2">
    <name type="scientific">Actinomadura viridis</name>
    <dbReference type="NCBI Taxonomy" id="58110"/>
    <lineage>
        <taxon>Bacteria</taxon>
        <taxon>Bacillati</taxon>
        <taxon>Actinomycetota</taxon>
        <taxon>Actinomycetes</taxon>
        <taxon>Streptosporangiales</taxon>
        <taxon>Thermomonosporaceae</taxon>
        <taxon>Actinomadura</taxon>
    </lineage>
</organism>
<proteinExistence type="predicted"/>
<name>A0A931GQ00_9ACTN</name>
<dbReference type="NCBIfam" id="NF047719">
    <property type="entry name" value="SCO6745_fam_HTH"/>
    <property type="match status" value="1"/>
</dbReference>
<sequence>MEDSYARSLWTVIEPLHLVTYFTPEALQANKDAGMKGFWMGYFGSRAAPMGPVPAGVVEATFYGFQPERVRKAVPDAWKYATPETLLRVREEAAAAALRRIAPGIDEVAAKAGPLLAEAVEAADGAARPLFSANRDVPVPADPVAALWQATTALREHRGDSHLTILANEGLSGIESVVLAAAVDGRTLEWITVARGWTEAELRAAVAALAERGLLDGEGAATAEGRAYRERIEERTNTLAAPPYRVLDAPEEMYALLLPVARAVNDSGELPFPNPVGLPRA</sequence>
<evidence type="ECO:0008006" key="3">
    <source>
        <dbReference type="Google" id="ProtNLM"/>
    </source>
</evidence>
<gene>
    <name evidence="1" type="ORF">IW256_002047</name>
</gene>